<dbReference type="CDD" id="cd00761">
    <property type="entry name" value="Glyco_tranf_GTA_type"/>
    <property type="match status" value="1"/>
</dbReference>
<evidence type="ECO:0000313" key="3">
    <source>
        <dbReference type="EMBL" id="MFD0927279.1"/>
    </source>
</evidence>
<feature type="transmembrane region" description="Helical" evidence="1">
    <location>
        <begin position="243"/>
        <end position="267"/>
    </location>
</feature>
<comment type="caution">
    <text evidence="3">The sequence shown here is derived from an EMBL/GenBank/DDBJ whole genome shotgun (WGS) entry which is preliminary data.</text>
</comment>
<dbReference type="PANTHER" id="PTHR43685:SF14">
    <property type="entry name" value="GLYCOSYLTRANSFERASE 2-LIKE DOMAIN-CONTAINING PROTEIN"/>
    <property type="match status" value="1"/>
</dbReference>
<dbReference type="SUPFAM" id="SSF53448">
    <property type="entry name" value="Nucleotide-diphospho-sugar transferases"/>
    <property type="match status" value="1"/>
</dbReference>
<dbReference type="Gene3D" id="3.90.550.10">
    <property type="entry name" value="Spore Coat Polysaccharide Biosynthesis Protein SpsA, Chain A"/>
    <property type="match status" value="1"/>
</dbReference>
<dbReference type="Pfam" id="PF00535">
    <property type="entry name" value="Glycos_transf_2"/>
    <property type="match status" value="1"/>
</dbReference>
<organism evidence="3 4">
    <name type="scientific">Williamsia deligens</name>
    <dbReference type="NCBI Taxonomy" id="321325"/>
    <lineage>
        <taxon>Bacteria</taxon>
        <taxon>Bacillati</taxon>
        <taxon>Actinomycetota</taxon>
        <taxon>Actinomycetes</taxon>
        <taxon>Mycobacteriales</taxon>
        <taxon>Nocardiaceae</taxon>
        <taxon>Williamsia</taxon>
    </lineage>
</organism>
<dbReference type="InterPro" id="IPR050834">
    <property type="entry name" value="Glycosyltransf_2"/>
</dbReference>
<protein>
    <submittedName>
        <fullName evidence="3">Glycosyltransferase family 2 protein</fullName>
    </submittedName>
</protein>
<feature type="domain" description="Glycosyltransferase 2-like" evidence="2">
    <location>
        <begin position="5"/>
        <end position="110"/>
    </location>
</feature>
<keyword evidence="1" id="KW-0472">Membrane</keyword>
<accession>A0ABW3G9K9</accession>
<dbReference type="InterPro" id="IPR001173">
    <property type="entry name" value="Glyco_trans_2-like"/>
</dbReference>
<evidence type="ECO:0000259" key="2">
    <source>
        <dbReference type="Pfam" id="PF00535"/>
    </source>
</evidence>
<evidence type="ECO:0000256" key="1">
    <source>
        <dbReference type="SAM" id="Phobius"/>
    </source>
</evidence>
<sequence>MTTLSVVIPCYDEAEVIGECLDRLLAQRDHIHEIVVVDNNSTDDTARIVADRARAHPEVRLIPEPRQGLVYARNTGLDAATGDAIARIDADTMVGERWAADIVHFLREDAAHRWAALCGRGEAYGLPYGDGVARLKDRVGRWVPFVARRSATSDDVRSVAVLYGSNMTLRRSTWLAIRDRVAMRRDVFEDVDMGLCVTETGGRNAFLPHLTVGVSPRRMQTGLASFARYMMCLPRTMFLHRRLWLGIGASVLYVPWVVVVHAVRLLLIRGWDARTGRFSLATLLHPGADRGMP</sequence>
<dbReference type="Proteomes" id="UP001597068">
    <property type="component" value="Unassembled WGS sequence"/>
</dbReference>
<keyword evidence="1" id="KW-0812">Transmembrane</keyword>
<dbReference type="EMBL" id="JBHTIL010000004">
    <property type="protein sequence ID" value="MFD0927279.1"/>
    <property type="molecule type" value="Genomic_DNA"/>
</dbReference>
<dbReference type="InterPro" id="IPR029044">
    <property type="entry name" value="Nucleotide-diphossugar_trans"/>
</dbReference>
<name>A0ABW3G9K9_9NOCA</name>
<proteinExistence type="predicted"/>
<keyword evidence="1" id="KW-1133">Transmembrane helix</keyword>
<dbReference type="RefSeq" id="WP_253649098.1">
    <property type="nucleotide sequence ID" value="NZ_BAAAMO010000005.1"/>
</dbReference>
<dbReference type="PANTHER" id="PTHR43685">
    <property type="entry name" value="GLYCOSYLTRANSFERASE"/>
    <property type="match status" value="1"/>
</dbReference>
<reference evidence="4" key="1">
    <citation type="journal article" date="2019" name="Int. J. Syst. Evol. Microbiol.">
        <title>The Global Catalogue of Microorganisms (GCM) 10K type strain sequencing project: providing services to taxonomists for standard genome sequencing and annotation.</title>
        <authorList>
            <consortium name="The Broad Institute Genomics Platform"/>
            <consortium name="The Broad Institute Genome Sequencing Center for Infectious Disease"/>
            <person name="Wu L."/>
            <person name="Ma J."/>
        </authorList>
    </citation>
    <scope>NUCLEOTIDE SEQUENCE [LARGE SCALE GENOMIC DNA]</scope>
    <source>
        <strain evidence="4">CCUG 50873</strain>
    </source>
</reference>
<evidence type="ECO:0000313" key="4">
    <source>
        <dbReference type="Proteomes" id="UP001597068"/>
    </source>
</evidence>
<gene>
    <name evidence="3" type="ORF">ACFQ04_16185</name>
</gene>
<keyword evidence="4" id="KW-1185">Reference proteome</keyword>